<protein>
    <submittedName>
        <fullName evidence="2">Uncharacterized protein</fullName>
    </submittedName>
</protein>
<keyword evidence="1" id="KW-0732">Signal</keyword>
<proteinExistence type="predicted"/>
<reference evidence="2 3" key="1">
    <citation type="journal article" date="2013" name="Genome Announc.">
        <title>Draft Genome Sequence of Helicobacter fennelliae Strain MRY12-0050, Isolated from a Bacteremia Patient.</title>
        <authorList>
            <person name="Rimbara E."/>
            <person name="Matsui M."/>
            <person name="Mori S."/>
            <person name="Suzuki S."/>
            <person name="Suzuki M."/>
            <person name="Kim H."/>
            <person name="Sekizuka T."/>
            <person name="Kuroda M."/>
            <person name="Shibayama K."/>
        </authorList>
    </citation>
    <scope>NUCLEOTIDE SEQUENCE [LARGE SCALE GENOMIC DNA]</scope>
    <source>
        <strain evidence="2 3">MRY12-0050</strain>
    </source>
</reference>
<sequence length="364" mass="40329">MFLIKRVWVLALGIAFFCGNVNAVNINSIAGGALNSALSSLDSKFDNLFSNSVNFANACFNTDFKLGVDTTDICALASKLDGVKVNACSVFGGNYNVGLSGFRRLCNTQQKEFNDYASKGAVNFAEWAMLQEDKTSTNFTAKLPNGMDLNTFNRTWDIDNILKDNSATNIVGNYLKDGKMKELSLLMDYSKSYGSKTNPSEIKVEDIKAPQDLNAYRQSIDESVKNHRAILKSANPTQSATLARTKLSKNSTADMRELTNQLKSEYDNAKIAEIGNTLAINDYKKLAIPTQEYVNSLRSDLKISAIAQIRKQQATEVALITQIEEKWEKKYNLAKLLIDKESILAQKFDEVSAKKEIEKIANGI</sequence>
<name>T1CXZ4_9HELI</name>
<evidence type="ECO:0000313" key="3">
    <source>
        <dbReference type="Proteomes" id="UP000018143"/>
    </source>
</evidence>
<dbReference type="AlphaFoldDB" id="T1CXZ4"/>
<evidence type="ECO:0000256" key="1">
    <source>
        <dbReference type="SAM" id="SignalP"/>
    </source>
</evidence>
<dbReference type="Proteomes" id="UP000018143">
    <property type="component" value="Unassembled WGS sequence"/>
</dbReference>
<gene>
    <name evidence="2" type="ORF">HFN_0646</name>
</gene>
<dbReference type="EMBL" id="BASD01000001">
    <property type="protein sequence ID" value="GAD17831.1"/>
    <property type="molecule type" value="Genomic_DNA"/>
</dbReference>
<comment type="caution">
    <text evidence="2">The sequence shown here is derived from an EMBL/GenBank/DDBJ whole genome shotgun (WGS) entry which is preliminary data.</text>
</comment>
<keyword evidence="3" id="KW-1185">Reference proteome</keyword>
<feature type="signal peptide" evidence="1">
    <location>
        <begin position="1"/>
        <end position="23"/>
    </location>
</feature>
<accession>T1CXZ4</accession>
<dbReference type="RefSeq" id="WP_023945967.1">
    <property type="nucleotide sequence ID" value="NZ_BASD01000001.1"/>
</dbReference>
<organism evidence="2 3">
    <name type="scientific">Helicobacter fennelliae MRY12-0050</name>
    <dbReference type="NCBI Taxonomy" id="1325130"/>
    <lineage>
        <taxon>Bacteria</taxon>
        <taxon>Pseudomonadati</taxon>
        <taxon>Campylobacterota</taxon>
        <taxon>Epsilonproteobacteria</taxon>
        <taxon>Campylobacterales</taxon>
        <taxon>Helicobacteraceae</taxon>
        <taxon>Helicobacter</taxon>
    </lineage>
</organism>
<evidence type="ECO:0000313" key="2">
    <source>
        <dbReference type="EMBL" id="GAD17831.1"/>
    </source>
</evidence>
<feature type="chain" id="PRO_5004574305" evidence="1">
    <location>
        <begin position="24"/>
        <end position="364"/>
    </location>
</feature>
<dbReference type="eggNOG" id="ENOG50302D3">
    <property type="taxonomic scope" value="Bacteria"/>
</dbReference>
<dbReference type="STRING" id="1325130.HFN_0646"/>